<dbReference type="GO" id="GO:0005886">
    <property type="term" value="C:plasma membrane"/>
    <property type="evidence" value="ECO:0007669"/>
    <property type="project" value="UniProtKB-SubCell"/>
</dbReference>
<feature type="transmembrane region" description="Helical" evidence="6">
    <location>
        <begin position="357"/>
        <end position="378"/>
    </location>
</feature>
<evidence type="ECO:0000256" key="2">
    <source>
        <dbReference type="ARBA" id="ARBA00022475"/>
    </source>
</evidence>
<feature type="transmembrane region" description="Helical" evidence="6">
    <location>
        <begin position="184"/>
        <end position="205"/>
    </location>
</feature>
<dbReference type="Gene3D" id="1.20.1530.10">
    <property type="entry name" value="Na+/H+ antiporter like domain"/>
    <property type="match status" value="1"/>
</dbReference>
<keyword evidence="2" id="KW-1003">Cell membrane</keyword>
<feature type="transmembrane region" description="Helical" evidence="6">
    <location>
        <begin position="156"/>
        <end position="175"/>
    </location>
</feature>
<feature type="transmembrane region" description="Helical" evidence="6">
    <location>
        <begin position="258"/>
        <end position="275"/>
    </location>
</feature>
<feature type="transmembrane region" description="Helical" evidence="6">
    <location>
        <begin position="433"/>
        <end position="452"/>
    </location>
</feature>
<proteinExistence type="inferred from homology"/>
<dbReference type="NCBIfam" id="TIGR00773">
    <property type="entry name" value="NhaA"/>
    <property type="match status" value="1"/>
</dbReference>
<evidence type="ECO:0000256" key="3">
    <source>
        <dbReference type="ARBA" id="ARBA00022692"/>
    </source>
</evidence>
<feature type="transmembrane region" description="Helical" evidence="6">
    <location>
        <begin position="328"/>
        <end position="351"/>
    </location>
</feature>
<gene>
    <name evidence="7" type="ORF">BER1_3122</name>
</gene>
<feature type="transmembrane region" description="Helical" evidence="6">
    <location>
        <begin position="122"/>
        <end position="144"/>
    </location>
</feature>
<dbReference type="InterPro" id="IPR004670">
    <property type="entry name" value="NhaA"/>
</dbReference>
<dbReference type="GO" id="GO:0015385">
    <property type="term" value="F:sodium:proton antiporter activity"/>
    <property type="evidence" value="ECO:0007669"/>
    <property type="project" value="TreeGrafter"/>
</dbReference>
<dbReference type="HAMAP" id="MF_01844">
    <property type="entry name" value="NhaA"/>
    <property type="match status" value="1"/>
</dbReference>
<dbReference type="AlphaFoldDB" id="A0A484RKY8"/>
<dbReference type="Pfam" id="PF06965">
    <property type="entry name" value="Na_H_antiport_1"/>
    <property type="match status" value="1"/>
</dbReference>
<reference evidence="7" key="1">
    <citation type="submission" date="2019-03" db="EMBL/GenBank/DDBJ databases">
        <authorList>
            <person name="Danneels B."/>
        </authorList>
    </citation>
    <scope>NUCLEOTIDE SEQUENCE</scope>
</reference>
<protein>
    <submittedName>
        <fullName evidence="7">Na+/H+ antiporter NhaA type</fullName>
    </submittedName>
</protein>
<evidence type="ECO:0000256" key="4">
    <source>
        <dbReference type="ARBA" id="ARBA00022989"/>
    </source>
</evidence>
<organism evidence="7">
    <name type="scientific">plant metagenome</name>
    <dbReference type="NCBI Taxonomy" id="1297885"/>
    <lineage>
        <taxon>unclassified sequences</taxon>
        <taxon>metagenomes</taxon>
        <taxon>organismal metagenomes</taxon>
    </lineage>
</organism>
<comment type="subcellular location">
    <subcellularLocation>
        <location evidence="1">Cell inner membrane</location>
        <topology evidence="1">Multi-pass membrane protein</topology>
    </subcellularLocation>
</comment>
<keyword evidence="3 6" id="KW-0812">Transmembrane</keyword>
<dbReference type="EMBL" id="CAADIE010000038">
    <property type="protein sequence ID" value="VFR50725.1"/>
    <property type="molecule type" value="Genomic_DNA"/>
</dbReference>
<sequence>MVGPPRGDLPTMHRHSAGHAALPRAAQFAERAHHLFLHLSHHPALAGILLLACALLALIWANSPYAASYYALWQTPITLAAGQLGTTQSLQFWINDGLMTVFFLAVGMEIRRELHNGALAGLRLAALPLAAALGGVLVPAGIYLALNGDWPQRQGWAVPTATDIAFAVGVLALLGKAVPASVRIFLLTLAILDDIVAVLIIAVFYSGGLAWQGLAITLAGMLLATGMQRLGVGRALPYVLPGAIVWAGLLAAGVHPTLAGVAMGLLTPVAPLARLDSPWMTARRALLALHPRKTGKALASPDALRQLSRAQRDLRAPVLRVQEALHPWVALLIMPVFALANAGVTIDLAALTDETALSVMLGTTAALLIGKPLGIAIFTAQAIRLLGCQLPVGMSWREVGLVGILAGIGFTMSIFVANLAFPSAALLASAKLGVLLASLLAICAGISWGLALRPRWQASMQRAGTRR</sequence>
<dbReference type="PANTHER" id="PTHR30341:SF0">
    <property type="entry name" value="NA(+)_H(+) ANTIPORTER NHAA"/>
    <property type="match status" value="1"/>
</dbReference>
<dbReference type="GO" id="GO:0006885">
    <property type="term" value="P:regulation of pH"/>
    <property type="evidence" value="ECO:0007669"/>
    <property type="project" value="InterPro"/>
</dbReference>
<evidence type="ECO:0000256" key="1">
    <source>
        <dbReference type="ARBA" id="ARBA00004429"/>
    </source>
</evidence>
<evidence type="ECO:0000256" key="5">
    <source>
        <dbReference type="ARBA" id="ARBA00023136"/>
    </source>
</evidence>
<feature type="transmembrane region" description="Helical" evidence="6">
    <location>
        <begin position="399"/>
        <end position="421"/>
    </location>
</feature>
<feature type="transmembrane region" description="Helical" evidence="6">
    <location>
        <begin position="211"/>
        <end position="228"/>
    </location>
</feature>
<evidence type="ECO:0000313" key="7">
    <source>
        <dbReference type="EMBL" id="VFR50725.1"/>
    </source>
</evidence>
<feature type="transmembrane region" description="Helical" evidence="6">
    <location>
        <begin position="235"/>
        <end position="252"/>
    </location>
</feature>
<evidence type="ECO:0000256" key="6">
    <source>
        <dbReference type="SAM" id="Phobius"/>
    </source>
</evidence>
<accession>A0A484RKY8</accession>
<dbReference type="PANTHER" id="PTHR30341">
    <property type="entry name" value="SODIUM ION/PROTON ANTIPORTER NHAA-RELATED"/>
    <property type="match status" value="1"/>
</dbReference>
<name>A0A484RKY8_9ZZZZ</name>
<keyword evidence="5 6" id="KW-0472">Membrane</keyword>
<feature type="transmembrane region" description="Helical" evidence="6">
    <location>
        <begin position="44"/>
        <end position="72"/>
    </location>
</feature>
<keyword evidence="4 6" id="KW-1133">Transmembrane helix</keyword>
<dbReference type="InterPro" id="IPR023171">
    <property type="entry name" value="Na/H_antiporter_dom_sf"/>
</dbReference>